<reference evidence="2 3" key="1">
    <citation type="journal article" date="2020" name="Int. J. Syst. Evol. Microbiol.">
        <title>Novel acetic acid bacteria from cider fermentations: Acetobacter conturbans sp. nov. and Acetobacter fallax sp. nov.</title>
        <authorList>
            <person name="Sombolestani A.S."/>
            <person name="Cleenwerck I."/>
            <person name="Cnockaert M."/>
            <person name="Borremans W."/>
            <person name="Wieme A.D."/>
            <person name="De Vuyst L."/>
            <person name="Vandamme P."/>
        </authorList>
    </citation>
    <scope>NUCLEOTIDE SEQUENCE [LARGE SCALE GENOMIC DNA]</scope>
    <source>
        <strain evidence="2 3">LMG 1637</strain>
    </source>
</reference>
<feature type="compositionally biased region" description="Polar residues" evidence="1">
    <location>
        <begin position="742"/>
        <end position="756"/>
    </location>
</feature>
<dbReference type="RefSeq" id="WP_173576277.1">
    <property type="nucleotide sequence ID" value="NZ_WOSW01000004.1"/>
</dbReference>
<feature type="region of interest" description="Disordered" evidence="1">
    <location>
        <begin position="742"/>
        <end position="781"/>
    </location>
</feature>
<evidence type="ECO:0008006" key="4">
    <source>
        <dbReference type="Google" id="ProtNLM"/>
    </source>
</evidence>
<proteinExistence type="predicted"/>
<feature type="compositionally biased region" description="Basic and acidic residues" evidence="1">
    <location>
        <begin position="762"/>
        <end position="780"/>
    </location>
</feature>
<protein>
    <recommendedName>
        <fullName evidence="4">PD-(D/E)XK endonuclease-like domain-containing protein</fullName>
    </recommendedName>
</protein>
<accession>A0ABX0KAY3</accession>
<comment type="caution">
    <text evidence="2">The sequence shown here is derived from an EMBL/GenBank/DDBJ whole genome shotgun (WGS) entry which is preliminary data.</text>
</comment>
<evidence type="ECO:0000256" key="1">
    <source>
        <dbReference type="SAM" id="MobiDB-lite"/>
    </source>
</evidence>
<sequence>MNPSPERFPENSISPTGPHLTGWLLGLPLARNTLLPVSQFICLPCAITLPVPPSPEPSPSCPQCGKPAWPHASLPFATPDKAAWQSLCRKLDPDKPPGFFYGSLFEAIQQACAPTTDGSRLPASALKTVDDLARRRHLPNVLLVLGRLWMEQLTAENTGSLQSRLEQIMAGLYFEALLSILATHAEEKAGFSENHLRKIPPPEAAWETLIGSKQNRIKKIQKKAEKAWGKTIRTNSASLTGLDTVWSGRMTEQSQQLRTLRHRQDTGWSCKMTKRRQRLHTLYARLDATRSRYTGPLAKCTEILVNFASLSDYRAPFDAVNARYDALLRRLLTGQIADTLRKIPKQPASVSENMHALLDEVDENTRKIDNAIVDLWNDNRLNPFPMFAARAAERLALNWIASWLPPTDEITDISCFQISKPGDKIWHRADLLQITDNGARQILYDVKNTSVSNQGFSQLSVKHKQAGKTAGINYIGTLTDDWISAWEIKETRIGFSRCTIHVIGIYNEDMRRYIDGFVKTHTPLVTLGQDDLWDMEAKKRQETRVPAYLFAMRQQAWNPFASIPDDLVRTGKFIGLLQGGFLSLATGTRQNTTAFSRHIDSLMSHCLTWRRAPVLPEIYFVVLQGLVEEYNQIVTERVGRPDFSEKSAEFFIGSLTSQISALFFRGNDTQPLCAWDPTRSIRLITKTFTQFISVVITGQFARYMPKITRISVTARGTVTAQLSSDQSITLLCRCEGKFPSKPGNTVSFRQTDNQPGSEDAPPPEKSDEHDITPEPAEDRTSTALCRSWPLIFGNEIPDRNDLPPALSCDVCGRLLCNHGHGCPKWTTNENCRWNQMKKEAAQKARPVTEKPSAPAPQP</sequence>
<feature type="compositionally biased region" description="Basic and acidic residues" evidence="1">
    <location>
        <begin position="837"/>
        <end position="848"/>
    </location>
</feature>
<dbReference type="Proteomes" id="UP000615326">
    <property type="component" value="Unassembled WGS sequence"/>
</dbReference>
<feature type="region of interest" description="Disordered" evidence="1">
    <location>
        <begin position="837"/>
        <end position="858"/>
    </location>
</feature>
<organism evidence="2 3">
    <name type="scientific">Acetobacter fallax</name>
    <dbReference type="NCBI Taxonomy" id="1737473"/>
    <lineage>
        <taxon>Bacteria</taxon>
        <taxon>Pseudomonadati</taxon>
        <taxon>Pseudomonadota</taxon>
        <taxon>Alphaproteobacteria</taxon>
        <taxon>Acetobacterales</taxon>
        <taxon>Acetobacteraceae</taxon>
        <taxon>Acetobacter</taxon>
    </lineage>
</organism>
<gene>
    <name evidence="2" type="ORF">GOB84_03655</name>
</gene>
<name>A0ABX0KAY3_9PROT</name>
<keyword evidence="3" id="KW-1185">Reference proteome</keyword>
<dbReference type="EMBL" id="WOSW01000004">
    <property type="protein sequence ID" value="NHO31665.1"/>
    <property type="molecule type" value="Genomic_DNA"/>
</dbReference>
<evidence type="ECO:0000313" key="2">
    <source>
        <dbReference type="EMBL" id="NHO31665.1"/>
    </source>
</evidence>
<evidence type="ECO:0000313" key="3">
    <source>
        <dbReference type="Proteomes" id="UP000615326"/>
    </source>
</evidence>